<dbReference type="OrthoDB" id="9801469at2"/>
<dbReference type="PANTHER" id="PTHR46229:SF2">
    <property type="entry name" value="BOLA-LIKE PROTEIN 1"/>
    <property type="match status" value="1"/>
</dbReference>
<evidence type="ECO:0000256" key="2">
    <source>
        <dbReference type="ARBA" id="ARBA00023016"/>
    </source>
</evidence>
<dbReference type="STRING" id="80852.AWOD_I_0695"/>
<reference evidence="7" key="1">
    <citation type="submission" date="2014-09" db="EMBL/GenBank/DDBJ databases">
        <authorList>
            <person name="Hjerde E."/>
        </authorList>
    </citation>
    <scope>NUCLEOTIDE SEQUENCE [LARGE SCALE GENOMIC DNA]</scope>
    <source>
        <strain evidence="7">06/09/139</strain>
    </source>
</reference>
<evidence type="ECO:0000256" key="1">
    <source>
        <dbReference type="ARBA" id="ARBA00005578"/>
    </source>
</evidence>
<comment type="similarity">
    <text evidence="1 5">Belongs to the BolA/IbaG family.</text>
</comment>
<gene>
    <name evidence="6" type="primary">bolA</name>
    <name evidence="6" type="ORF">AWOD_I_0695</name>
</gene>
<keyword evidence="7" id="KW-1185">Reference proteome</keyword>
<dbReference type="EMBL" id="LN554846">
    <property type="protein sequence ID" value="CED70789.1"/>
    <property type="molecule type" value="Genomic_DNA"/>
</dbReference>
<organism evidence="6 7">
    <name type="scientific">Aliivibrio wodanis</name>
    <dbReference type="NCBI Taxonomy" id="80852"/>
    <lineage>
        <taxon>Bacteria</taxon>
        <taxon>Pseudomonadati</taxon>
        <taxon>Pseudomonadota</taxon>
        <taxon>Gammaproteobacteria</taxon>
        <taxon>Vibrionales</taxon>
        <taxon>Vibrionaceae</taxon>
        <taxon>Aliivibrio</taxon>
    </lineage>
</organism>
<dbReference type="GO" id="GO:1990229">
    <property type="term" value="C:iron-sulfur cluster assembly complex"/>
    <property type="evidence" value="ECO:0007669"/>
    <property type="project" value="UniProtKB-ARBA"/>
</dbReference>
<dbReference type="PANTHER" id="PTHR46229">
    <property type="entry name" value="BOLA TRANSCRIPTION REGULATOR"/>
    <property type="match status" value="1"/>
</dbReference>
<dbReference type="GO" id="GO:0005829">
    <property type="term" value="C:cytosol"/>
    <property type="evidence" value="ECO:0007669"/>
    <property type="project" value="TreeGrafter"/>
</dbReference>
<dbReference type="NCBIfam" id="NF008638">
    <property type="entry name" value="PRK11628.1"/>
    <property type="match status" value="1"/>
</dbReference>
<dbReference type="InterPro" id="IPR050961">
    <property type="entry name" value="BolA/IbaG_stress_morph_reg"/>
</dbReference>
<protein>
    <recommendedName>
        <fullName evidence="4">DNA-binding transcriptional regulator BolA</fullName>
    </recommendedName>
</protein>
<sequence length="104" mass="11804">MIQHQIEQKLRTELSPSYLKVLNESYMHNVPEGSESHFKVIVVSDEFEGKRLLARHRIINAILADELANHIHALAIHTYTEEEWQALATEQVPQSPNCMGGSKG</sequence>
<comment type="function">
    <text evidence="3">Transcriptional regulator that plays an important role in general stress response.</text>
</comment>
<dbReference type="Proteomes" id="UP000032427">
    <property type="component" value="Chromosome 1"/>
</dbReference>
<dbReference type="GeneID" id="28540254"/>
<keyword evidence="2" id="KW-0346">Stress response</keyword>
<dbReference type="PIRSF" id="PIRSF003113">
    <property type="entry name" value="BolA"/>
    <property type="match status" value="1"/>
</dbReference>
<evidence type="ECO:0000256" key="3">
    <source>
        <dbReference type="ARBA" id="ARBA00059078"/>
    </source>
</evidence>
<evidence type="ECO:0000313" key="7">
    <source>
        <dbReference type="Proteomes" id="UP000032427"/>
    </source>
</evidence>
<dbReference type="Pfam" id="PF01722">
    <property type="entry name" value="BolA"/>
    <property type="match status" value="1"/>
</dbReference>
<dbReference type="AlphaFoldDB" id="A0A090KGT4"/>
<dbReference type="GO" id="GO:0006351">
    <property type="term" value="P:DNA-templated transcription"/>
    <property type="evidence" value="ECO:0007669"/>
    <property type="project" value="TreeGrafter"/>
</dbReference>
<dbReference type="SUPFAM" id="SSF82657">
    <property type="entry name" value="BolA-like"/>
    <property type="match status" value="1"/>
</dbReference>
<evidence type="ECO:0000256" key="4">
    <source>
        <dbReference type="ARBA" id="ARBA00074073"/>
    </source>
</evidence>
<dbReference type="InterPro" id="IPR002634">
    <property type="entry name" value="BolA"/>
</dbReference>
<dbReference type="KEGG" id="awd:AWOD_I_0695"/>
<proteinExistence type="inferred from homology"/>
<dbReference type="InterPro" id="IPR036065">
    <property type="entry name" value="BolA-like_sf"/>
</dbReference>
<dbReference type="HOGENOM" id="CLU_109462_3_1_6"/>
<evidence type="ECO:0000313" key="6">
    <source>
        <dbReference type="EMBL" id="CED70789.1"/>
    </source>
</evidence>
<dbReference type="FunFam" id="3.30.300.90:FF:000001">
    <property type="entry name" value="Transcriptional regulator BolA"/>
    <property type="match status" value="1"/>
</dbReference>
<evidence type="ECO:0000256" key="5">
    <source>
        <dbReference type="RuleBase" id="RU003860"/>
    </source>
</evidence>
<dbReference type="Gene3D" id="3.30.300.90">
    <property type="entry name" value="BolA-like"/>
    <property type="match status" value="1"/>
</dbReference>
<dbReference type="PATRIC" id="fig|80852.17.peg.706"/>
<accession>A0A090KGT4</accession>
<name>A0A090KGT4_9GAMM</name>